<accession>A0A0N7IGC9</accession>
<protein>
    <recommendedName>
        <fullName evidence="5">Type II toxin-antitoxin system RelE/ParE family toxin</fullName>
    </recommendedName>
</protein>
<dbReference type="AlphaFoldDB" id="A0A0N7IGC9"/>
<dbReference type="EMBL" id="QRVJ01000005">
    <property type="protein sequence ID" value="RGS37741.1"/>
    <property type="molecule type" value="Genomic_DNA"/>
</dbReference>
<dbReference type="Proteomes" id="UP000061809">
    <property type="component" value="Chromosome"/>
</dbReference>
<dbReference type="PATRIC" id="fig|246787.4.peg.5624"/>
<proteinExistence type="predicted"/>
<organism evidence="1 3">
    <name type="scientific">Bacteroides cellulosilyticus</name>
    <dbReference type="NCBI Taxonomy" id="246787"/>
    <lineage>
        <taxon>Bacteria</taxon>
        <taxon>Pseudomonadati</taxon>
        <taxon>Bacteroidota</taxon>
        <taxon>Bacteroidia</taxon>
        <taxon>Bacteroidales</taxon>
        <taxon>Bacteroidaceae</taxon>
        <taxon>Bacteroides</taxon>
    </lineage>
</organism>
<dbReference type="RefSeq" id="WP_022392138.1">
    <property type="nucleotide sequence ID" value="NZ_CAXKYC010000023.1"/>
</dbReference>
<reference evidence="2 4" key="2">
    <citation type="submission" date="2018-08" db="EMBL/GenBank/DDBJ databases">
        <title>A genome reference for cultivated species of the human gut microbiota.</title>
        <authorList>
            <person name="Zou Y."/>
            <person name="Xue W."/>
            <person name="Luo G."/>
        </authorList>
    </citation>
    <scope>NUCLEOTIDE SEQUENCE [LARGE SCALE GENOMIC DNA]</scope>
    <source>
        <strain evidence="2 4">AF22-3AC</strain>
    </source>
</reference>
<evidence type="ECO:0000313" key="4">
    <source>
        <dbReference type="Proteomes" id="UP000283341"/>
    </source>
</evidence>
<reference evidence="1 3" key="1">
    <citation type="journal article" date="2015" name="Science">
        <title>Genetic determinants of in vivo fitness and diet responsiveness in multiple human gut Bacteroides.</title>
        <authorList>
            <person name="Wu M."/>
            <person name="McNulty N.P."/>
            <person name="Rodionov D.A."/>
            <person name="Khoroshkin M.S."/>
            <person name="Griffin N.W."/>
            <person name="Cheng J."/>
            <person name="Latreille P."/>
            <person name="Kerstetter R.A."/>
            <person name="Terrapon N."/>
            <person name="Henrissat B."/>
            <person name="Osterman A.L."/>
            <person name="Gordon J.I."/>
        </authorList>
    </citation>
    <scope>NUCLEOTIDE SEQUENCE [LARGE SCALE GENOMIC DNA]</scope>
    <source>
        <strain evidence="1 3">WH2</strain>
    </source>
</reference>
<evidence type="ECO:0008006" key="5">
    <source>
        <dbReference type="Google" id="ProtNLM"/>
    </source>
</evidence>
<dbReference type="Proteomes" id="UP000283341">
    <property type="component" value="Unassembled WGS sequence"/>
</dbReference>
<name>A0A0N7IGC9_9BACE</name>
<evidence type="ECO:0000313" key="2">
    <source>
        <dbReference type="EMBL" id="RGS37741.1"/>
    </source>
</evidence>
<dbReference type="EMBL" id="CP012801">
    <property type="protein sequence ID" value="ALJ62651.1"/>
    <property type="molecule type" value="Genomic_DNA"/>
</dbReference>
<gene>
    <name evidence="1" type="ORF">BcellWH2_05452</name>
    <name evidence="2" type="ORF">DWX97_08290</name>
</gene>
<evidence type="ECO:0000313" key="3">
    <source>
        <dbReference type="Proteomes" id="UP000061809"/>
    </source>
</evidence>
<sequence length="109" mass="13281">MKVIALPEVREYLMELIQILYKKEYFGFEENAQKYVEELIFDIKNNLPLKLNKPAPPYFDRYGKKMLYATFRKNKATQWYVFFNVYQKDGEMIFIIRYISNNHVTAQYL</sequence>
<evidence type="ECO:0000313" key="1">
    <source>
        <dbReference type="EMBL" id="ALJ62651.1"/>
    </source>
</evidence>
<dbReference type="KEGG" id="bcel:BcellWH2_05452"/>